<dbReference type="EMBL" id="PDDX01000001">
    <property type="protein sequence ID" value="PHI28794.1"/>
    <property type="molecule type" value="Genomic_DNA"/>
</dbReference>
<evidence type="ECO:0000313" key="2">
    <source>
        <dbReference type="EMBL" id="VFS46855.1"/>
    </source>
</evidence>
<dbReference type="Proteomes" id="UP000373449">
    <property type="component" value="Unassembled WGS sequence"/>
</dbReference>
<reference evidence="2 4" key="3">
    <citation type="submission" date="2019-03" db="EMBL/GenBank/DDBJ databases">
        <authorList>
            <consortium name="Pathogen Informatics"/>
        </authorList>
    </citation>
    <scope>NUCLEOTIDE SEQUENCE [LARGE SCALE GENOMIC DNA]</scope>
    <source>
        <strain evidence="2 4">NCTC12282</strain>
    </source>
</reference>
<reference evidence="1" key="2">
    <citation type="submission" date="2017-09" db="EMBL/GenBank/DDBJ databases">
        <title>FDA dAtabase for Regulatory Grade micrObial Sequences (FDA-ARGOS): Supporting development and validation of Infectious Disease Dx tests.</title>
        <authorList>
            <person name="Minogue T."/>
            <person name="Wolcott M."/>
            <person name="Wasieloski L."/>
            <person name="Aguilar W."/>
            <person name="Moore D."/>
            <person name="Tallon L.J."/>
            <person name="Sadzewicz L."/>
            <person name="Ott S."/>
            <person name="Zhao X."/>
            <person name="Nagaraj S."/>
            <person name="Vavikolanu K."/>
            <person name="Aluvathingal J."/>
            <person name="Nadendla S."/>
            <person name="Sichtig H."/>
        </authorList>
    </citation>
    <scope>NUCLEOTIDE SEQUENCE</scope>
    <source>
        <strain evidence="1">FDAARGOS_387</strain>
    </source>
</reference>
<protein>
    <submittedName>
        <fullName evidence="1">Uncharacterized protein</fullName>
    </submittedName>
</protein>
<dbReference type="RefSeq" id="WP_029095619.1">
    <property type="nucleotide sequence ID" value="NZ_CAADJA010000002.1"/>
</dbReference>
<dbReference type="AlphaFoldDB" id="A0A2C6DJ65"/>
<proteinExistence type="predicted"/>
<organism evidence="1 3">
    <name type="scientific">Budvicia aquatica</name>
    <dbReference type="NCBI Taxonomy" id="82979"/>
    <lineage>
        <taxon>Bacteria</taxon>
        <taxon>Pseudomonadati</taxon>
        <taxon>Pseudomonadota</taxon>
        <taxon>Gammaproteobacteria</taxon>
        <taxon>Enterobacterales</taxon>
        <taxon>Budviciaceae</taxon>
        <taxon>Budvicia</taxon>
    </lineage>
</organism>
<keyword evidence="3" id="KW-1185">Reference proteome</keyword>
<dbReference type="Proteomes" id="UP000224974">
    <property type="component" value="Unassembled WGS sequence"/>
</dbReference>
<name>A0A2C6DJ65_9GAMM</name>
<evidence type="ECO:0000313" key="4">
    <source>
        <dbReference type="Proteomes" id="UP000373449"/>
    </source>
</evidence>
<evidence type="ECO:0000313" key="3">
    <source>
        <dbReference type="Proteomes" id="UP000224974"/>
    </source>
</evidence>
<dbReference type="EMBL" id="CAADJA010000002">
    <property type="protein sequence ID" value="VFS46855.1"/>
    <property type="molecule type" value="Genomic_DNA"/>
</dbReference>
<reference evidence="3" key="1">
    <citation type="submission" date="2017-09" db="EMBL/GenBank/DDBJ databases">
        <title>FDA dAtabase for Regulatory Grade micrObial Sequences (FDA-ARGOS): Supporting development and validation of Infectious Disease Dx tests.</title>
        <authorList>
            <person name="Minogue T."/>
            <person name="Wolcott M."/>
            <person name="Wasieloski L."/>
            <person name="Aguilar W."/>
            <person name="Moore D."/>
            <person name="Tallon L."/>
            <person name="Sadzewicz L."/>
            <person name="Ott S."/>
            <person name="Zhao X."/>
            <person name="Nagaraj S."/>
            <person name="Vavikolanu K."/>
            <person name="Aluvathingal J."/>
            <person name="Nadendla S."/>
            <person name="Sichtig H."/>
        </authorList>
    </citation>
    <scope>NUCLEOTIDE SEQUENCE [LARGE SCALE GENOMIC DNA]</scope>
    <source>
        <strain evidence="3">FDAARGOS_387</strain>
    </source>
</reference>
<gene>
    <name evidence="1" type="ORF">CRN84_05420</name>
    <name evidence="2" type="ORF">NCTC12282_01785</name>
</gene>
<sequence length="70" mass="7963">MKINMHIPIVNHHHQDITLGNMRTGSNPQTLFPSHEAVNHSLLQQVRVGQTHYQTVQVDGNTRLVDIVMN</sequence>
<accession>A0A2C6DJ65</accession>
<evidence type="ECO:0000313" key="1">
    <source>
        <dbReference type="EMBL" id="PHI28794.1"/>
    </source>
</evidence>